<dbReference type="GO" id="GO:0003677">
    <property type="term" value="F:DNA binding"/>
    <property type="evidence" value="ECO:0007669"/>
    <property type="project" value="UniProtKB-KW"/>
</dbReference>
<dbReference type="GO" id="GO:0005737">
    <property type="term" value="C:cytoplasm"/>
    <property type="evidence" value="ECO:0007669"/>
    <property type="project" value="UniProtKB-SubCell"/>
</dbReference>
<dbReference type="EMBL" id="FWFF01000009">
    <property type="protein sequence ID" value="SLM96817.1"/>
    <property type="molecule type" value="Genomic_DNA"/>
</dbReference>
<keyword evidence="4 9" id="KW-0902">Two-component regulatory system</keyword>
<protein>
    <recommendedName>
        <fullName evidence="9">Transcriptional regulatory protein</fullName>
    </recommendedName>
</protein>
<keyword evidence="2 9" id="KW-0963">Cytoplasm</keyword>
<dbReference type="GO" id="GO:0003700">
    <property type="term" value="F:DNA-binding transcription factor activity"/>
    <property type="evidence" value="ECO:0007669"/>
    <property type="project" value="InterPro"/>
</dbReference>
<proteinExistence type="predicted"/>
<dbReference type="PANTHER" id="PTHR45526:SF1">
    <property type="entry name" value="TRANSCRIPTIONAL REGULATORY PROTEIN DCUR-RELATED"/>
    <property type="match status" value="1"/>
</dbReference>
<reference evidence="13" key="1">
    <citation type="submission" date="2017-02" db="EMBL/GenBank/DDBJ databases">
        <authorList>
            <person name="Dridi B."/>
        </authorList>
    </citation>
    <scope>NUCLEOTIDE SEQUENCE [LARGE SCALE GENOMIC DNA]</scope>
    <source>
        <strain evidence="13">B Co 03.10</strain>
    </source>
</reference>
<keyword evidence="3 10" id="KW-0597">Phosphoprotein</keyword>
<keyword evidence="7 9" id="KW-0010">Activator</keyword>
<evidence type="ECO:0000256" key="1">
    <source>
        <dbReference type="ARBA" id="ARBA00004496"/>
    </source>
</evidence>
<evidence type="ECO:0000256" key="10">
    <source>
        <dbReference type="PROSITE-ProRule" id="PRU00169"/>
    </source>
</evidence>
<feature type="modified residue" description="4-aspartylphosphate" evidence="10">
    <location>
        <position position="87"/>
    </location>
</feature>
<evidence type="ECO:0000313" key="13">
    <source>
        <dbReference type="Proteomes" id="UP000196581"/>
    </source>
</evidence>
<evidence type="ECO:0000256" key="2">
    <source>
        <dbReference type="ARBA" id="ARBA00022490"/>
    </source>
</evidence>
<evidence type="ECO:0000256" key="9">
    <source>
        <dbReference type="PIRNR" id="PIRNR006171"/>
    </source>
</evidence>
<dbReference type="InterPro" id="IPR036390">
    <property type="entry name" value="WH_DNA-bd_sf"/>
</dbReference>
<dbReference type="Proteomes" id="UP000196581">
    <property type="component" value="Unassembled WGS sequence"/>
</dbReference>
<keyword evidence="5 9" id="KW-0805">Transcription regulation</keyword>
<dbReference type="CDD" id="cd19925">
    <property type="entry name" value="REC_citrate_TCS"/>
    <property type="match status" value="1"/>
</dbReference>
<evidence type="ECO:0000256" key="4">
    <source>
        <dbReference type="ARBA" id="ARBA00023012"/>
    </source>
</evidence>
<evidence type="ECO:0000256" key="6">
    <source>
        <dbReference type="ARBA" id="ARBA00023125"/>
    </source>
</evidence>
<dbReference type="PIRSF" id="PIRSF006171">
    <property type="entry name" value="RR_citrat_malat"/>
    <property type="match status" value="1"/>
</dbReference>
<dbReference type="InterPro" id="IPR036388">
    <property type="entry name" value="WH-like_DNA-bd_sf"/>
</dbReference>
<dbReference type="InterPro" id="IPR051271">
    <property type="entry name" value="2C-system_Tx_regulators"/>
</dbReference>
<keyword evidence="8 9" id="KW-0804">Transcription</keyword>
<dbReference type="InterPro" id="IPR024187">
    <property type="entry name" value="Sig_transdc_resp-reg_cit/mal"/>
</dbReference>
<evidence type="ECO:0000256" key="3">
    <source>
        <dbReference type="ARBA" id="ARBA00022553"/>
    </source>
</evidence>
<dbReference type="GO" id="GO:0000156">
    <property type="term" value="F:phosphorelay response regulator activity"/>
    <property type="evidence" value="ECO:0007669"/>
    <property type="project" value="TreeGrafter"/>
</dbReference>
<gene>
    <name evidence="12" type="ORF">FM105_06355</name>
</gene>
<keyword evidence="13" id="KW-1185">Reference proteome</keyword>
<dbReference type="InterPro" id="IPR011991">
    <property type="entry name" value="ArsR-like_HTH"/>
</dbReference>
<name>A0A1X6XDW3_9MICO</name>
<evidence type="ECO:0000256" key="7">
    <source>
        <dbReference type="ARBA" id="ARBA00023159"/>
    </source>
</evidence>
<dbReference type="SUPFAM" id="SSF46785">
    <property type="entry name" value="Winged helix' DNA-binding domain"/>
    <property type="match status" value="1"/>
</dbReference>
<evidence type="ECO:0000256" key="8">
    <source>
        <dbReference type="ARBA" id="ARBA00023163"/>
    </source>
</evidence>
<organism evidence="12 13">
    <name type="scientific">Brevibacterium yomogidense</name>
    <dbReference type="NCBI Taxonomy" id="946573"/>
    <lineage>
        <taxon>Bacteria</taxon>
        <taxon>Bacillati</taxon>
        <taxon>Actinomycetota</taxon>
        <taxon>Actinomycetes</taxon>
        <taxon>Micrococcales</taxon>
        <taxon>Brevibacteriaceae</taxon>
        <taxon>Brevibacterium</taxon>
    </lineage>
</organism>
<dbReference type="SMART" id="SM00448">
    <property type="entry name" value="REC"/>
    <property type="match status" value="1"/>
</dbReference>
<keyword evidence="6 9" id="KW-0238">DNA-binding</keyword>
<dbReference type="Gene3D" id="1.10.10.10">
    <property type="entry name" value="Winged helix-like DNA-binding domain superfamily/Winged helix DNA-binding domain"/>
    <property type="match status" value="1"/>
</dbReference>
<dbReference type="Pfam" id="PF00072">
    <property type="entry name" value="Response_reg"/>
    <property type="match status" value="1"/>
</dbReference>
<dbReference type="AlphaFoldDB" id="A0A1X6XDW3"/>
<dbReference type="SUPFAM" id="SSF52172">
    <property type="entry name" value="CheY-like"/>
    <property type="match status" value="1"/>
</dbReference>
<dbReference type="PANTHER" id="PTHR45526">
    <property type="entry name" value="TRANSCRIPTIONAL REGULATORY PROTEIN DPIA"/>
    <property type="match status" value="1"/>
</dbReference>
<accession>A0A1X6XDW3</accession>
<sequence length="258" mass="27650">MMARERLGIYGERMSEAGDPTGRGEAPFGVLVVEDEEIAAKAHASYVDRVDGFRLVGIARNAQHALAALTDRIIGIDAGQVDLVLLDMNLPDGHGLMLVRSLRARKVPVDVIAVTAARDMQVVQEALSLGVVHYILKPFTFPVFKTKLEAFRSFRLSLGAEQGGNGQITQSQVDAAVEGLRAGTGPQRAKGVPDAVQDQILGLLADEGHSAAEAADRIGVSRVTARRYLEAMADVGLLERRPRYGSAGRPVLEYVAIA</sequence>
<evidence type="ECO:0000259" key="11">
    <source>
        <dbReference type="PROSITE" id="PS50110"/>
    </source>
</evidence>
<evidence type="ECO:0000313" key="12">
    <source>
        <dbReference type="EMBL" id="SLM96817.1"/>
    </source>
</evidence>
<dbReference type="InterPro" id="IPR001789">
    <property type="entry name" value="Sig_transdc_resp-reg_receiver"/>
</dbReference>
<dbReference type="Pfam" id="PF12840">
    <property type="entry name" value="HTH_20"/>
    <property type="match status" value="1"/>
</dbReference>
<comment type="subcellular location">
    <subcellularLocation>
        <location evidence="1 9">Cytoplasm</location>
    </subcellularLocation>
</comment>
<dbReference type="CDD" id="cd00090">
    <property type="entry name" value="HTH_ARSR"/>
    <property type="match status" value="1"/>
</dbReference>
<evidence type="ECO:0000256" key="5">
    <source>
        <dbReference type="ARBA" id="ARBA00023015"/>
    </source>
</evidence>
<feature type="domain" description="Response regulatory" evidence="11">
    <location>
        <begin position="29"/>
        <end position="152"/>
    </location>
</feature>
<dbReference type="Gene3D" id="3.40.50.2300">
    <property type="match status" value="1"/>
</dbReference>
<dbReference type="InterPro" id="IPR011006">
    <property type="entry name" value="CheY-like_superfamily"/>
</dbReference>
<dbReference type="PROSITE" id="PS50110">
    <property type="entry name" value="RESPONSE_REGULATORY"/>
    <property type="match status" value="1"/>
</dbReference>